<sequence length="85" mass="8821">MQPVEVDAGAEDLGVPFGEGAGGADLAAPGGVGHEELRLVDLLLESPVHPVQVFLFHADLPVANGVVNRVDRGFLLSLSGHRAPF</sequence>
<gene>
    <name evidence="1" type="ORF">GCM10010451_47360</name>
</gene>
<keyword evidence="2" id="KW-1185">Reference proteome</keyword>
<evidence type="ECO:0000313" key="1">
    <source>
        <dbReference type="EMBL" id="GAA3191971.1"/>
    </source>
</evidence>
<evidence type="ECO:0000313" key="2">
    <source>
        <dbReference type="Proteomes" id="UP001501866"/>
    </source>
</evidence>
<accession>A0ABP6PUZ0</accession>
<proteinExistence type="predicted"/>
<name>A0ABP6PUZ0_9ACTN</name>
<protein>
    <submittedName>
        <fullName evidence="1">Uncharacterized protein</fullName>
    </submittedName>
</protein>
<organism evidence="1 2">
    <name type="scientific">Streptomyces virens</name>
    <dbReference type="NCBI Taxonomy" id="285572"/>
    <lineage>
        <taxon>Bacteria</taxon>
        <taxon>Bacillati</taxon>
        <taxon>Actinomycetota</taxon>
        <taxon>Actinomycetes</taxon>
        <taxon>Kitasatosporales</taxon>
        <taxon>Streptomycetaceae</taxon>
        <taxon>Streptomyces</taxon>
    </lineage>
</organism>
<reference evidence="2" key="1">
    <citation type="journal article" date="2019" name="Int. J. Syst. Evol. Microbiol.">
        <title>The Global Catalogue of Microorganisms (GCM) 10K type strain sequencing project: providing services to taxonomists for standard genome sequencing and annotation.</title>
        <authorList>
            <consortium name="The Broad Institute Genomics Platform"/>
            <consortium name="The Broad Institute Genome Sequencing Center for Infectious Disease"/>
            <person name="Wu L."/>
            <person name="Ma J."/>
        </authorList>
    </citation>
    <scope>NUCLEOTIDE SEQUENCE [LARGE SCALE GENOMIC DNA]</scope>
    <source>
        <strain evidence="2">JCM 9095</strain>
    </source>
</reference>
<dbReference type="EMBL" id="BAAAUH010000042">
    <property type="protein sequence ID" value="GAA3191971.1"/>
    <property type="molecule type" value="Genomic_DNA"/>
</dbReference>
<comment type="caution">
    <text evidence="1">The sequence shown here is derived from an EMBL/GenBank/DDBJ whole genome shotgun (WGS) entry which is preliminary data.</text>
</comment>
<dbReference type="Proteomes" id="UP001501866">
    <property type="component" value="Unassembled WGS sequence"/>
</dbReference>